<evidence type="ECO:0000259" key="4">
    <source>
        <dbReference type="Pfam" id="PF08450"/>
    </source>
</evidence>
<keyword evidence="3" id="KW-0479">Metal-binding</keyword>
<dbReference type="PANTHER" id="PTHR10907">
    <property type="entry name" value="REGUCALCIN"/>
    <property type="match status" value="1"/>
</dbReference>
<dbReference type="GO" id="GO:0004341">
    <property type="term" value="F:gluconolactonase activity"/>
    <property type="evidence" value="ECO:0007669"/>
    <property type="project" value="TreeGrafter"/>
</dbReference>
<sequence length="304" mass="33273">MADFQVWTVTEPYLEPHCKLGEGPFYEAATNTLRFVDIIQKRLHTVNLTEGPSSLTTLQLDAPVTVTADIEGVDPTDKILIGIKHGLAVLDRKTGTYEYVSRLGGEEGNDNERVRTNDGAADPSGRFWLGTMTDFGKGEFKPEGAFFLFDNSKATKVIPDLTIPNSVGWSPDNKTFYATHSTTGEILAFDYDLATGALSNRRLFYKHDGADPDGFRVDVNGDLWSAVYGEARVLKISGAEGKLVGEVRLPTRNATCTQFVGTELFITTANDDQAEGGEESKRLGGAVFRVDVGVEGLELFKYKL</sequence>
<comment type="cofactor">
    <cofactor evidence="3">
        <name>Zn(2+)</name>
        <dbReference type="ChEBI" id="CHEBI:29105"/>
    </cofactor>
    <text evidence="3">Binds 1 divalent metal cation per subunit.</text>
</comment>
<name>A0AAE8N141_9PEZI</name>
<dbReference type="SUPFAM" id="SSF63829">
    <property type="entry name" value="Calcium-dependent phosphotriesterase"/>
    <property type="match status" value="1"/>
</dbReference>
<dbReference type="PANTHER" id="PTHR10907:SF47">
    <property type="entry name" value="REGUCALCIN"/>
    <property type="match status" value="1"/>
</dbReference>
<dbReference type="EMBL" id="ONZQ02000010">
    <property type="protein sequence ID" value="SPO04475.1"/>
    <property type="molecule type" value="Genomic_DNA"/>
</dbReference>
<reference evidence="5" key="1">
    <citation type="submission" date="2018-03" db="EMBL/GenBank/DDBJ databases">
        <authorList>
            <person name="Guldener U."/>
        </authorList>
    </citation>
    <scope>NUCLEOTIDE SEQUENCE</scope>
</reference>
<dbReference type="Pfam" id="PF08450">
    <property type="entry name" value="SGL"/>
    <property type="match status" value="1"/>
</dbReference>
<comment type="similarity">
    <text evidence="1">Belongs to the SMP-30/CGR1 family.</text>
</comment>
<evidence type="ECO:0000256" key="3">
    <source>
        <dbReference type="PIRSR" id="PIRSR605511-2"/>
    </source>
</evidence>
<evidence type="ECO:0000313" key="6">
    <source>
        <dbReference type="Proteomes" id="UP001187682"/>
    </source>
</evidence>
<dbReference type="AlphaFoldDB" id="A0AAE8N141"/>
<gene>
    <name evidence="5" type="ORF">DNG_07160</name>
</gene>
<feature type="active site" description="Proton donor/acceptor" evidence="2">
    <location>
        <position position="213"/>
    </location>
</feature>
<evidence type="ECO:0000313" key="5">
    <source>
        <dbReference type="EMBL" id="SPO04475.1"/>
    </source>
</evidence>
<comment type="caution">
    <text evidence="5">The sequence shown here is derived from an EMBL/GenBank/DDBJ whole genome shotgun (WGS) entry which is preliminary data.</text>
</comment>
<dbReference type="InterPro" id="IPR005511">
    <property type="entry name" value="SMP-30"/>
</dbReference>
<dbReference type="GO" id="GO:0005509">
    <property type="term" value="F:calcium ion binding"/>
    <property type="evidence" value="ECO:0007669"/>
    <property type="project" value="TreeGrafter"/>
</dbReference>
<dbReference type="Gene3D" id="2.120.10.30">
    <property type="entry name" value="TolB, C-terminal domain"/>
    <property type="match status" value="1"/>
</dbReference>
<feature type="binding site" evidence="3">
    <location>
        <position position="165"/>
    </location>
    <ligand>
        <name>a divalent metal cation</name>
        <dbReference type="ChEBI" id="CHEBI:60240"/>
    </ligand>
</feature>
<keyword evidence="6" id="KW-1185">Reference proteome</keyword>
<dbReference type="InterPro" id="IPR013658">
    <property type="entry name" value="SGL"/>
</dbReference>
<dbReference type="PRINTS" id="PR01790">
    <property type="entry name" value="SMP30FAMILY"/>
</dbReference>
<feature type="binding site" evidence="3">
    <location>
        <position position="22"/>
    </location>
    <ligand>
        <name>a divalent metal cation</name>
        <dbReference type="ChEBI" id="CHEBI:60240"/>
    </ligand>
</feature>
<feature type="binding site" evidence="3">
    <location>
        <position position="115"/>
    </location>
    <ligand>
        <name>substrate</name>
    </ligand>
</feature>
<proteinExistence type="inferred from homology"/>
<keyword evidence="3" id="KW-0862">Zinc</keyword>
<feature type="binding site" evidence="3">
    <location>
        <position position="117"/>
    </location>
    <ligand>
        <name>substrate</name>
    </ligand>
</feature>
<feature type="binding site" evidence="3">
    <location>
        <position position="213"/>
    </location>
    <ligand>
        <name>a divalent metal cation</name>
        <dbReference type="ChEBI" id="CHEBI:60240"/>
    </ligand>
</feature>
<evidence type="ECO:0000256" key="1">
    <source>
        <dbReference type="ARBA" id="ARBA00008853"/>
    </source>
</evidence>
<protein>
    <submittedName>
        <fullName evidence="5">Related to senescence marker protein 30</fullName>
    </submittedName>
</protein>
<organism evidence="5 6">
    <name type="scientific">Cephalotrichum gorgonifer</name>
    <dbReference type="NCBI Taxonomy" id="2041049"/>
    <lineage>
        <taxon>Eukaryota</taxon>
        <taxon>Fungi</taxon>
        <taxon>Dikarya</taxon>
        <taxon>Ascomycota</taxon>
        <taxon>Pezizomycotina</taxon>
        <taxon>Sordariomycetes</taxon>
        <taxon>Hypocreomycetidae</taxon>
        <taxon>Microascales</taxon>
        <taxon>Microascaceae</taxon>
        <taxon>Cephalotrichum</taxon>
    </lineage>
</organism>
<feature type="domain" description="SMP-30/Gluconolactonase/LRE-like region" evidence="4">
    <location>
        <begin position="20"/>
        <end position="270"/>
    </location>
</feature>
<dbReference type="Proteomes" id="UP001187682">
    <property type="component" value="Unassembled WGS sequence"/>
</dbReference>
<evidence type="ECO:0000256" key="2">
    <source>
        <dbReference type="PIRSR" id="PIRSR605511-1"/>
    </source>
</evidence>
<dbReference type="InterPro" id="IPR011042">
    <property type="entry name" value="6-blade_b-propeller_TolB-like"/>
</dbReference>
<accession>A0AAE8N141</accession>